<evidence type="ECO:0000259" key="6">
    <source>
        <dbReference type="PROSITE" id="PS50112"/>
    </source>
</evidence>
<dbReference type="PROSITE" id="PS50887">
    <property type="entry name" value="GGDEF"/>
    <property type="match status" value="1"/>
</dbReference>
<dbReference type="PANTHER" id="PTHR46663:SF4">
    <property type="entry name" value="DIGUANYLATE CYCLASE DGCT-RELATED"/>
    <property type="match status" value="1"/>
</dbReference>
<dbReference type="InterPro" id="IPR001610">
    <property type="entry name" value="PAC"/>
</dbReference>
<dbReference type="PANTHER" id="PTHR46663">
    <property type="entry name" value="DIGUANYLATE CYCLASE DGCT-RELATED"/>
    <property type="match status" value="1"/>
</dbReference>
<dbReference type="Pfam" id="PF03924">
    <property type="entry name" value="CHASE"/>
    <property type="match status" value="1"/>
</dbReference>
<dbReference type="InterPro" id="IPR052163">
    <property type="entry name" value="DGC-Regulatory_Protein"/>
</dbReference>
<dbReference type="Gene3D" id="3.30.70.270">
    <property type="match status" value="1"/>
</dbReference>
<gene>
    <name evidence="10" type="ORF">CWE21_06795</name>
</gene>
<dbReference type="InterPro" id="IPR000160">
    <property type="entry name" value="GGDEF_dom"/>
</dbReference>
<organism evidence="10 11">
    <name type="scientific">Pseudidiomarina aquimaris</name>
    <dbReference type="NCBI Taxonomy" id="641841"/>
    <lineage>
        <taxon>Bacteria</taxon>
        <taxon>Pseudomonadati</taxon>
        <taxon>Pseudomonadota</taxon>
        <taxon>Gammaproteobacteria</taxon>
        <taxon>Alteromonadales</taxon>
        <taxon>Idiomarinaceae</taxon>
        <taxon>Pseudidiomarina</taxon>
    </lineage>
</organism>
<dbReference type="Proteomes" id="UP000286678">
    <property type="component" value="Unassembled WGS sequence"/>
</dbReference>
<dbReference type="SMART" id="SM01079">
    <property type="entry name" value="CHASE"/>
    <property type="match status" value="1"/>
</dbReference>
<evidence type="ECO:0000259" key="9">
    <source>
        <dbReference type="PROSITE" id="PS50887"/>
    </source>
</evidence>
<evidence type="ECO:0000256" key="5">
    <source>
        <dbReference type="SAM" id="Phobius"/>
    </source>
</evidence>
<dbReference type="SMART" id="SM00086">
    <property type="entry name" value="PAC"/>
    <property type="match status" value="1"/>
</dbReference>
<feature type="domain" description="GGDEF" evidence="9">
    <location>
        <begin position="507"/>
        <end position="642"/>
    </location>
</feature>
<dbReference type="Gene3D" id="3.30.450.20">
    <property type="entry name" value="PAS domain"/>
    <property type="match status" value="1"/>
</dbReference>
<dbReference type="SMART" id="SM00267">
    <property type="entry name" value="GGDEF"/>
    <property type="match status" value="1"/>
</dbReference>
<proteinExistence type="predicted"/>
<dbReference type="NCBIfam" id="TIGR00254">
    <property type="entry name" value="GGDEF"/>
    <property type="match status" value="1"/>
</dbReference>
<name>A0A432XHQ0_9GAMM</name>
<dbReference type="AlphaFoldDB" id="A0A432XHQ0"/>
<dbReference type="SUPFAM" id="SSF55073">
    <property type="entry name" value="Nucleotide cyclase"/>
    <property type="match status" value="1"/>
</dbReference>
<comment type="caution">
    <text evidence="10">The sequence shown here is derived from an EMBL/GenBank/DDBJ whole genome shotgun (WGS) entry which is preliminary data.</text>
</comment>
<comment type="subcellular location">
    <subcellularLocation>
        <location evidence="1">Membrane</location>
    </subcellularLocation>
</comment>
<evidence type="ECO:0008006" key="12">
    <source>
        <dbReference type="Google" id="ProtNLM"/>
    </source>
</evidence>
<sequence length="648" mass="74366">MGGVLASIGAAYLSFSLEVSRAKESFLFNIEQVEVALSERLRTYELMLRGAAGFYETTPGVDRSAWRTYTEKLQQNGLITEVQGIGFAAYVNPDALDNFVQQVRDEGFPDFSVHPQTPRDIYTAILYLEPFDERNQRAFGYDMYSEATRRDAMHRATLTRKAALSGRVELLQEMGSKKQAGTLMYVPVFDSNNIEMQADPYKVLLGWAYSPFRMTDLINGIIQNWERDDGASIHLSIFDSPEIAYQTLMYESDRAFKSEPNYLHASVPFSFGGRTWLLDFNHQDELSVLNLERPLIFVLLGLVISAVLAAYVRTLQMTRDRATQTAEHLTHELRLKQSKMVELEERWRYALQATRGGVWDWRAKDNQAYFSEEWYNLFGFTHADGKHLHSTWLDNIHPDDRDDLMEKLERFMENSRPGDDTFENEYRMVDAHGDAIWILDRGFVVERDDSGRPARITGTVEDVTAEHERLHRLQSEAETDRLTLLPNRAYLYKYLGKAVAVQAKKKSMLAVMFIDLDRFKQVNDTYGHEIGDKLLVEVATRFKDVLRIDDVLCRWGGDEFLVVLETHSLDSVTGAAQRLIEAASLPIYLRGHELFIGASIGIVIYHGSIESTAEELIRRADKLMYDVKLNQRGHYKLAHIDDKTEARQ</sequence>
<accession>A0A432XHQ0</accession>
<dbReference type="InterPro" id="IPR029787">
    <property type="entry name" value="Nucleotide_cyclase"/>
</dbReference>
<evidence type="ECO:0000256" key="2">
    <source>
        <dbReference type="ARBA" id="ARBA00022692"/>
    </source>
</evidence>
<dbReference type="Gene3D" id="3.30.450.350">
    <property type="entry name" value="CHASE domain"/>
    <property type="match status" value="1"/>
</dbReference>
<keyword evidence="4 5" id="KW-0472">Membrane</keyword>
<dbReference type="InterPro" id="IPR042240">
    <property type="entry name" value="CHASE_sf"/>
</dbReference>
<dbReference type="GO" id="GO:0003824">
    <property type="term" value="F:catalytic activity"/>
    <property type="evidence" value="ECO:0007669"/>
    <property type="project" value="UniProtKB-ARBA"/>
</dbReference>
<dbReference type="InterPro" id="IPR000014">
    <property type="entry name" value="PAS"/>
</dbReference>
<dbReference type="NCBIfam" id="TIGR00229">
    <property type="entry name" value="sensory_box"/>
    <property type="match status" value="1"/>
</dbReference>
<dbReference type="PROSITE" id="PS50112">
    <property type="entry name" value="PAS"/>
    <property type="match status" value="1"/>
</dbReference>
<feature type="domain" description="PAC" evidence="7">
    <location>
        <begin position="422"/>
        <end position="475"/>
    </location>
</feature>
<dbReference type="PROSITE" id="PS50113">
    <property type="entry name" value="PAC"/>
    <property type="match status" value="1"/>
</dbReference>
<dbReference type="EMBL" id="PIPT01000004">
    <property type="protein sequence ID" value="RUO48248.1"/>
    <property type="molecule type" value="Genomic_DNA"/>
</dbReference>
<protein>
    <recommendedName>
        <fullName evidence="12">Diguanylate cyclase</fullName>
    </recommendedName>
</protein>
<keyword evidence="2 5" id="KW-0812">Transmembrane</keyword>
<keyword evidence="11" id="KW-1185">Reference proteome</keyword>
<dbReference type="GO" id="GO:0016020">
    <property type="term" value="C:membrane"/>
    <property type="evidence" value="ECO:0007669"/>
    <property type="project" value="UniProtKB-SubCell"/>
</dbReference>
<dbReference type="PROSITE" id="PS50839">
    <property type="entry name" value="CHASE"/>
    <property type="match status" value="1"/>
</dbReference>
<feature type="transmembrane region" description="Helical" evidence="5">
    <location>
        <begin position="295"/>
        <end position="312"/>
    </location>
</feature>
<dbReference type="CDD" id="cd01949">
    <property type="entry name" value="GGDEF"/>
    <property type="match status" value="1"/>
</dbReference>
<dbReference type="InterPro" id="IPR006189">
    <property type="entry name" value="CHASE_dom"/>
</dbReference>
<dbReference type="SMART" id="SM00091">
    <property type="entry name" value="PAS"/>
    <property type="match status" value="1"/>
</dbReference>
<dbReference type="InterPro" id="IPR043128">
    <property type="entry name" value="Rev_trsase/Diguanyl_cyclase"/>
</dbReference>
<evidence type="ECO:0000256" key="3">
    <source>
        <dbReference type="ARBA" id="ARBA00022989"/>
    </source>
</evidence>
<dbReference type="Pfam" id="PF00990">
    <property type="entry name" value="GGDEF"/>
    <property type="match status" value="1"/>
</dbReference>
<evidence type="ECO:0000259" key="8">
    <source>
        <dbReference type="PROSITE" id="PS50839"/>
    </source>
</evidence>
<feature type="domain" description="PAS" evidence="6">
    <location>
        <begin position="343"/>
        <end position="415"/>
    </location>
</feature>
<evidence type="ECO:0000259" key="7">
    <source>
        <dbReference type="PROSITE" id="PS50113"/>
    </source>
</evidence>
<feature type="domain" description="CHASE" evidence="8">
    <location>
        <begin position="57"/>
        <end position="279"/>
    </location>
</feature>
<dbReference type="SUPFAM" id="SSF55785">
    <property type="entry name" value="PYP-like sensor domain (PAS domain)"/>
    <property type="match status" value="1"/>
</dbReference>
<reference evidence="11" key="1">
    <citation type="journal article" date="2018" name="Front. Microbiol.">
        <title>Genome-Based Analysis Reveals the Taxonomy and Diversity of the Family Idiomarinaceae.</title>
        <authorList>
            <person name="Liu Y."/>
            <person name="Lai Q."/>
            <person name="Shao Z."/>
        </authorList>
    </citation>
    <scope>NUCLEOTIDE SEQUENCE [LARGE SCALE GENOMIC DNA]</scope>
    <source>
        <strain evidence="11">SW15</strain>
    </source>
</reference>
<keyword evidence="3 5" id="KW-1133">Transmembrane helix</keyword>
<evidence type="ECO:0000256" key="4">
    <source>
        <dbReference type="ARBA" id="ARBA00023136"/>
    </source>
</evidence>
<evidence type="ECO:0000313" key="10">
    <source>
        <dbReference type="EMBL" id="RUO48248.1"/>
    </source>
</evidence>
<evidence type="ECO:0000313" key="11">
    <source>
        <dbReference type="Proteomes" id="UP000286678"/>
    </source>
</evidence>
<dbReference type="CDD" id="cd00130">
    <property type="entry name" value="PAS"/>
    <property type="match status" value="1"/>
</dbReference>
<dbReference type="InterPro" id="IPR013655">
    <property type="entry name" value="PAS_fold_3"/>
</dbReference>
<dbReference type="InterPro" id="IPR035965">
    <property type="entry name" value="PAS-like_dom_sf"/>
</dbReference>
<dbReference type="InterPro" id="IPR000700">
    <property type="entry name" value="PAS-assoc_C"/>
</dbReference>
<evidence type="ECO:0000256" key="1">
    <source>
        <dbReference type="ARBA" id="ARBA00004370"/>
    </source>
</evidence>
<dbReference type="GO" id="GO:0007165">
    <property type="term" value="P:signal transduction"/>
    <property type="evidence" value="ECO:0007669"/>
    <property type="project" value="UniProtKB-ARBA"/>
</dbReference>
<dbReference type="Pfam" id="PF08447">
    <property type="entry name" value="PAS_3"/>
    <property type="match status" value="1"/>
</dbReference>